<organism evidence="1 2">
    <name type="scientific">Mycolicibacterium vanbaalenii</name>
    <name type="common">Mycobacterium vanbaalenii</name>
    <dbReference type="NCBI Taxonomy" id="110539"/>
    <lineage>
        <taxon>Bacteria</taxon>
        <taxon>Bacillati</taxon>
        <taxon>Actinomycetota</taxon>
        <taxon>Actinomycetes</taxon>
        <taxon>Mycobacteriales</taxon>
        <taxon>Mycobacteriaceae</taxon>
        <taxon>Mycolicibacterium</taxon>
    </lineage>
</organism>
<accession>A0A5S9R4I7</accession>
<name>A0A5S9R4I7_MYCVN</name>
<gene>
    <name evidence="1" type="ORF">AELLOGFF_01220</name>
</gene>
<keyword evidence="2" id="KW-1185">Reference proteome</keyword>
<protein>
    <recommendedName>
        <fullName evidence="3">Methyltransferase type 11 domain-containing protein</fullName>
    </recommendedName>
</protein>
<dbReference type="EMBL" id="CACSIP010000034">
    <property type="protein sequence ID" value="CAA0128246.1"/>
    <property type="molecule type" value="Genomic_DNA"/>
</dbReference>
<dbReference type="InterPro" id="IPR029063">
    <property type="entry name" value="SAM-dependent_MTases_sf"/>
</dbReference>
<proteinExistence type="predicted"/>
<dbReference type="AlphaFoldDB" id="A0A5S9R4I7"/>
<dbReference type="Proteomes" id="UP000430146">
    <property type="component" value="Unassembled WGS sequence"/>
</dbReference>
<dbReference type="SUPFAM" id="SSF53335">
    <property type="entry name" value="S-adenosyl-L-methionine-dependent methyltransferases"/>
    <property type="match status" value="1"/>
</dbReference>
<evidence type="ECO:0000313" key="2">
    <source>
        <dbReference type="Proteomes" id="UP000430146"/>
    </source>
</evidence>
<evidence type="ECO:0008006" key="3">
    <source>
        <dbReference type="Google" id="ProtNLM"/>
    </source>
</evidence>
<dbReference type="Gene3D" id="3.40.50.150">
    <property type="entry name" value="Vaccinia Virus protein VP39"/>
    <property type="match status" value="1"/>
</dbReference>
<evidence type="ECO:0000313" key="1">
    <source>
        <dbReference type="EMBL" id="CAA0128246.1"/>
    </source>
</evidence>
<sequence>MLCFQRGRCCPAALVCCAEEADGPHFGPCAVTSPPSGATTSYQPRLEGRPSDASACRVRQVGRDQIVKKGIAAGERLNHSLAGRPAVRSFIRSGVEAVNTPFAKSRFRKELARSGEPIKLEVGGHNPRDGWLVTNVNAVTRLYLDATKRWPVRAGSVEYVYSDNVIEHLTLQAGRQMLVEAHKSMRPSGVIRIVTPDLRAHVDMYLQGASALSNEVSSHYRDIGQQVEHAVDLIRIPVAAFGHHAGYLYDFDTLAEELNRAGFQDVIRCELGESKHEALRGLDLRSQEGGAQLAVEATA</sequence>
<reference evidence="1 2" key="1">
    <citation type="submission" date="2019-11" db="EMBL/GenBank/DDBJ databases">
        <authorList>
            <person name="Holert J."/>
        </authorList>
    </citation>
    <scope>NUCLEOTIDE SEQUENCE [LARGE SCALE GENOMIC DNA]</scope>
    <source>
        <strain evidence="1">BC8_1</strain>
    </source>
</reference>